<accession>A0AAD4CFE9</accession>
<evidence type="ECO:0000313" key="7">
    <source>
        <dbReference type="Proteomes" id="UP001194746"/>
    </source>
</evidence>
<reference evidence="6" key="1">
    <citation type="journal article" date="2019" name="Beilstein J. Org. Chem.">
        <title>Nanangenines: drimane sesquiterpenoids as the dominant metabolite cohort of a novel Australian fungus, Aspergillus nanangensis.</title>
        <authorList>
            <person name="Lacey H.J."/>
            <person name="Gilchrist C.L.M."/>
            <person name="Crombie A."/>
            <person name="Kalaitzis J.A."/>
            <person name="Vuong D."/>
            <person name="Rutledge P.J."/>
            <person name="Turner P."/>
            <person name="Pitt J.I."/>
            <person name="Lacey E."/>
            <person name="Chooi Y.H."/>
            <person name="Piggott A.M."/>
        </authorList>
    </citation>
    <scope>NUCLEOTIDE SEQUENCE</scope>
    <source>
        <strain evidence="6">MST-FP2251</strain>
    </source>
</reference>
<gene>
    <name evidence="6" type="ORF">FE257_012910</name>
</gene>
<keyword evidence="4" id="KW-0560">Oxidoreductase</keyword>
<dbReference type="GO" id="GO:0010181">
    <property type="term" value="F:FMN binding"/>
    <property type="evidence" value="ECO:0007669"/>
    <property type="project" value="InterPro"/>
</dbReference>
<feature type="domain" description="NADH:flavin oxidoreductase/NADH oxidase N-terminal" evidence="5">
    <location>
        <begin position="20"/>
        <end position="359"/>
    </location>
</feature>
<name>A0AAD4CFE9_ASPNN</name>
<comment type="caution">
    <text evidence="6">The sequence shown here is derived from an EMBL/GenBank/DDBJ whole genome shotgun (WGS) entry which is preliminary data.</text>
</comment>
<evidence type="ECO:0000256" key="2">
    <source>
        <dbReference type="ARBA" id="ARBA00022630"/>
    </source>
</evidence>
<keyword evidence="7" id="KW-1185">Reference proteome</keyword>
<evidence type="ECO:0000259" key="5">
    <source>
        <dbReference type="Pfam" id="PF00724"/>
    </source>
</evidence>
<dbReference type="InterPro" id="IPR001155">
    <property type="entry name" value="OxRdtase_FMN_N"/>
</dbReference>
<dbReference type="InterPro" id="IPR013785">
    <property type="entry name" value="Aldolase_TIM"/>
</dbReference>
<sequence>MASPNVLSLAQAILFPLSGKTARNRVYRTALSEYSGSYDENNIENCGKPLPRYIELHKDMAAGGAGLICFGNIPVHRDHMENLNNAILDPNNSWSAVDAFKPAISAAKSQGAICLPQLTFPGRQVPDYVNKHPKSASDVQLGPSMDKTYGQPTPLSRDEIKDLVHRFAWAAHAVVKAGADGIVLHAAHGYGFTQFLSPETNKRTDEYGGSLENRARFLLEVVAAIKANLPVDKYVIGVKLNCHDFSEGGASFAEQCVVLKWLEDAGVDFFDISGGTYATPAWRGNIQKELTDRPIQRYYGSYFIEWAQEMKKVLSRAVIGTTGGWRDAHRMAEAVRRGNIDMCGLGRPLRENPFFVSEILEV</sequence>
<dbReference type="GO" id="GO:0016491">
    <property type="term" value="F:oxidoreductase activity"/>
    <property type="evidence" value="ECO:0007669"/>
    <property type="project" value="UniProtKB-KW"/>
</dbReference>
<dbReference type="AlphaFoldDB" id="A0AAD4CFE9"/>
<dbReference type="PANTHER" id="PTHR43656:SF5">
    <property type="entry name" value="NADH:FLAVIN OXIDOREDUCTASE_NADH OXIDASE N-TERMINAL DOMAIN-CONTAINING PROTEIN"/>
    <property type="match status" value="1"/>
</dbReference>
<dbReference type="Pfam" id="PF00724">
    <property type="entry name" value="Oxidored_FMN"/>
    <property type="match status" value="1"/>
</dbReference>
<dbReference type="Proteomes" id="UP001194746">
    <property type="component" value="Unassembled WGS sequence"/>
</dbReference>
<dbReference type="Gene3D" id="3.20.20.70">
    <property type="entry name" value="Aldolase class I"/>
    <property type="match status" value="1"/>
</dbReference>
<evidence type="ECO:0000256" key="4">
    <source>
        <dbReference type="ARBA" id="ARBA00023002"/>
    </source>
</evidence>
<dbReference type="PANTHER" id="PTHR43656">
    <property type="entry name" value="BINDING OXIDOREDUCTASE, PUTATIVE (AFU_ORTHOLOGUE AFUA_2G08260)-RELATED"/>
    <property type="match status" value="1"/>
</dbReference>
<dbReference type="EMBL" id="VCAU01000095">
    <property type="protein sequence ID" value="KAF9885474.1"/>
    <property type="molecule type" value="Genomic_DNA"/>
</dbReference>
<evidence type="ECO:0000256" key="1">
    <source>
        <dbReference type="ARBA" id="ARBA00005979"/>
    </source>
</evidence>
<comment type="similarity">
    <text evidence="1">Belongs to the NADH:flavin oxidoreductase/NADH oxidase family.</text>
</comment>
<evidence type="ECO:0000256" key="3">
    <source>
        <dbReference type="ARBA" id="ARBA00022643"/>
    </source>
</evidence>
<organism evidence="6 7">
    <name type="scientific">Aspergillus nanangensis</name>
    <dbReference type="NCBI Taxonomy" id="2582783"/>
    <lineage>
        <taxon>Eukaryota</taxon>
        <taxon>Fungi</taxon>
        <taxon>Dikarya</taxon>
        <taxon>Ascomycota</taxon>
        <taxon>Pezizomycotina</taxon>
        <taxon>Eurotiomycetes</taxon>
        <taxon>Eurotiomycetidae</taxon>
        <taxon>Eurotiales</taxon>
        <taxon>Aspergillaceae</taxon>
        <taxon>Aspergillus</taxon>
        <taxon>Aspergillus subgen. Circumdati</taxon>
    </lineage>
</organism>
<proteinExistence type="inferred from homology"/>
<evidence type="ECO:0000313" key="6">
    <source>
        <dbReference type="EMBL" id="KAF9885474.1"/>
    </source>
</evidence>
<dbReference type="InterPro" id="IPR051799">
    <property type="entry name" value="NADH_flavin_oxidoreductase"/>
</dbReference>
<keyword evidence="2" id="KW-0285">Flavoprotein</keyword>
<dbReference type="SUPFAM" id="SSF51395">
    <property type="entry name" value="FMN-linked oxidoreductases"/>
    <property type="match status" value="1"/>
</dbReference>
<reference evidence="6" key="2">
    <citation type="submission" date="2020-02" db="EMBL/GenBank/DDBJ databases">
        <authorList>
            <person name="Gilchrist C.L.M."/>
            <person name="Chooi Y.-H."/>
        </authorList>
    </citation>
    <scope>NUCLEOTIDE SEQUENCE</scope>
    <source>
        <strain evidence="6">MST-FP2251</strain>
    </source>
</reference>
<protein>
    <recommendedName>
        <fullName evidence="5">NADH:flavin oxidoreductase/NADH oxidase N-terminal domain-containing protein</fullName>
    </recommendedName>
</protein>
<keyword evidence="3" id="KW-0288">FMN</keyword>